<feature type="domain" description="Glycosyl transferase family 1" evidence="2">
    <location>
        <begin position="168"/>
        <end position="327"/>
    </location>
</feature>
<dbReference type="InterPro" id="IPR001296">
    <property type="entry name" value="Glyco_trans_1"/>
</dbReference>
<name>A0A7G8BGA2_9BACT</name>
<evidence type="ECO:0000259" key="2">
    <source>
        <dbReference type="Pfam" id="PF00534"/>
    </source>
</evidence>
<dbReference type="PANTHER" id="PTHR46401:SF2">
    <property type="entry name" value="GLYCOSYLTRANSFERASE WBBK-RELATED"/>
    <property type="match status" value="1"/>
</dbReference>
<evidence type="ECO:0000313" key="5">
    <source>
        <dbReference type="Proteomes" id="UP000515312"/>
    </source>
</evidence>
<keyword evidence="5" id="KW-1185">Reference proteome</keyword>
<dbReference type="Pfam" id="PF13439">
    <property type="entry name" value="Glyco_transf_4"/>
    <property type="match status" value="1"/>
</dbReference>
<dbReference type="Proteomes" id="UP000515312">
    <property type="component" value="Chromosome"/>
</dbReference>
<reference evidence="4 5" key="1">
    <citation type="submission" date="2020-08" db="EMBL/GenBank/DDBJ databases">
        <title>Edaphobacter telluris sp. nov. and Acidobacterium dinghuensis sp. nov., two acidobacteria isolated from forest soil.</title>
        <authorList>
            <person name="Fu J."/>
            <person name="Qiu L."/>
        </authorList>
    </citation>
    <scope>NUCLEOTIDE SEQUENCE [LARGE SCALE GENOMIC DNA]</scope>
    <source>
        <strain evidence="4">4Y35</strain>
    </source>
</reference>
<dbReference type="RefSeq" id="WP_186742327.1">
    <property type="nucleotide sequence ID" value="NZ_CP060394.1"/>
</dbReference>
<dbReference type="SUPFAM" id="SSF53756">
    <property type="entry name" value="UDP-Glycosyltransferase/glycogen phosphorylase"/>
    <property type="match status" value="1"/>
</dbReference>
<organism evidence="4 5">
    <name type="scientific">Alloacidobacterium dinghuense</name>
    <dbReference type="NCBI Taxonomy" id="2763107"/>
    <lineage>
        <taxon>Bacteria</taxon>
        <taxon>Pseudomonadati</taxon>
        <taxon>Acidobacteriota</taxon>
        <taxon>Terriglobia</taxon>
        <taxon>Terriglobales</taxon>
        <taxon>Acidobacteriaceae</taxon>
        <taxon>Alloacidobacterium</taxon>
    </lineage>
</organism>
<dbReference type="GO" id="GO:0016757">
    <property type="term" value="F:glycosyltransferase activity"/>
    <property type="evidence" value="ECO:0007669"/>
    <property type="project" value="InterPro"/>
</dbReference>
<evidence type="ECO:0000259" key="3">
    <source>
        <dbReference type="Pfam" id="PF13439"/>
    </source>
</evidence>
<dbReference type="KEGG" id="adin:H7849_21265"/>
<protein>
    <submittedName>
        <fullName evidence="4">Glycosyltransferase family 4 protein</fullName>
    </submittedName>
</protein>
<dbReference type="CDD" id="cd03809">
    <property type="entry name" value="GT4_MtfB-like"/>
    <property type="match status" value="1"/>
</dbReference>
<dbReference type="EMBL" id="CP060394">
    <property type="protein sequence ID" value="QNI31572.1"/>
    <property type="molecule type" value="Genomic_DNA"/>
</dbReference>
<evidence type="ECO:0000256" key="1">
    <source>
        <dbReference type="ARBA" id="ARBA00022679"/>
    </source>
</evidence>
<accession>A0A7G8BGA2</accession>
<dbReference type="Pfam" id="PF00534">
    <property type="entry name" value="Glycos_transf_1"/>
    <property type="match status" value="1"/>
</dbReference>
<dbReference type="Gene3D" id="3.40.50.2000">
    <property type="entry name" value="Glycogen Phosphorylase B"/>
    <property type="match status" value="2"/>
</dbReference>
<sequence length="354" mass="39390">MSGIGRYLQGLLPALVPRLNAKRIIALGRGTDLGAEAWAKDSRVDVRTFEYPIFGAAEQLPSATSIYREAEALWVPQYNIPLFYRGKLVVTLHDLCHLALPETLRTHVQRWYSRRLLTAVANRADVLLCVSQFTAKEVERFLNVTPDRILVTYPPIADNWARASDVKEAHTPKPYLLFVGNQKKNKNLVGLIGAFRQVMHRIPHHLVLVGKRDGFLNFDTEIDFSDVQLHGRVLFVGQVSEQELRMYYRGADALIFPSLYEGFGFPLVEAMLHGCPIACSNASSLPEVAGDAALYFNPVEISDMAKAIYAVVTDIGLRAILIQNGYARVRRFTNDSGAVATALAMNNLVGQHLG</sequence>
<feature type="domain" description="Glycosyltransferase subfamily 4-like N-terminal" evidence="3">
    <location>
        <begin position="83"/>
        <end position="156"/>
    </location>
</feature>
<dbReference type="GO" id="GO:0009103">
    <property type="term" value="P:lipopolysaccharide biosynthetic process"/>
    <property type="evidence" value="ECO:0007669"/>
    <property type="project" value="TreeGrafter"/>
</dbReference>
<gene>
    <name evidence="4" type="ORF">H7849_21265</name>
</gene>
<dbReference type="AlphaFoldDB" id="A0A7G8BGA2"/>
<dbReference type="InterPro" id="IPR028098">
    <property type="entry name" value="Glyco_trans_4-like_N"/>
</dbReference>
<evidence type="ECO:0000313" key="4">
    <source>
        <dbReference type="EMBL" id="QNI31572.1"/>
    </source>
</evidence>
<proteinExistence type="predicted"/>
<keyword evidence="1 4" id="KW-0808">Transferase</keyword>
<dbReference type="PANTHER" id="PTHR46401">
    <property type="entry name" value="GLYCOSYLTRANSFERASE WBBK-RELATED"/>
    <property type="match status" value="1"/>
</dbReference>